<proteinExistence type="predicted"/>
<dbReference type="EMBL" id="RCBY01000440">
    <property type="protein sequence ID" value="RQH19737.1"/>
    <property type="molecule type" value="Genomic_DNA"/>
</dbReference>
<feature type="domain" description="DUF2059" evidence="1">
    <location>
        <begin position="18"/>
        <end position="59"/>
    </location>
</feature>
<evidence type="ECO:0000259" key="1">
    <source>
        <dbReference type="Pfam" id="PF09832"/>
    </source>
</evidence>
<name>A0A3N6P810_9CYAN</name>
<dbReference type="AlphaFoldDB" id="A0A3N6P810"/>
<dbReference type="InterPro" id="IPR018637">
    <property type="entry name" value="DUF2059"/>
</dbReference>
<dbReference type="Proteomes" id="UP000269154">
    <property type="component" value="Unassembled WGS sequence"/>
</dbReference>
<evidence type="ECO:0000313" key="3">
    <source>
        <dbReference type="Proteomes" id="UP000269154"/>
    </source>
</evidence>
<dbReference type="Pfam" id="PF09832">
    <property type="entry name" value="DUF2059"/>
    <property type="match status" value="1"/>
</dbReference>
<reference evidence="2 3" key="1">
    <citation type="journal article" date="2018" name="ACS Chem. Biol.">
        <title>Ketoreductase domain dysfunction expands chemodiversity: malyngamide biosynthesis in the cyanobacterium Okeania hirsuta.</title>
        <authorList>
            <person name="Moss N.A."/>
            <person name="Leao T."/>
            <person name="Rankin M."/>
            <person name="McCullough T.M."/>
            <person name="Qu P."/>
            <person name="Korobeynikov A."/>
            <person name="Smith J.L."/>
            <person name="Gerwick L."/>
            <person name="Gerwick W.H."/>
        </authorList>
    </citation>
    <scope>NUCLEOTIDE SEQUENCE [LARGE SCALE GENOMIC DNA]</scope>
    <source>
        <strain evidence="2 3">PAB10Feb10-1</strain>
    </source>
</reference>
<evidence type="ECO:0000313" key="2">
    <source>
        <dbReference type="EMBL" id="RQH19737.1"/>
    </source>
</evidence>
<dbReference type="OrthoDB" id="490569at2"/>
<keyword evidence="3" id="KW-1185">Reference proteome</keyword>
<gene>
    <name evidence="2" type="ORF">D5R40_32425</name>
</gene>
<organism evidence="2 3">
    <name type="scientific">Okeania hirsuta</name>
    <dbReference type="NCBI Taxonomy" id="1458930"/>
    <lineage>
        <taxon>Bacteria</taxon>
        <taxon>Bacillati</taxon>
        <taxon>Cyanobacteriota</taxon>
        <taxon>Cyanophyceae</taxon>
        <taxon>Oscillatoriophycideae</taxon>
        <taxon>Oscillatoriales</taxon>
        <taxon>Microcoleaceae</taxon>
        <taxon>Okeania</taxon>
    </lineage>
</organism>
<accession>A0A3N6P810</accession>
<sequence>MQTLIEFYQTPTGRKTNKYFTEEDLQTLIEFYQTPTGRKTIELMPQLFQESMQRTAQVLNPKIKSVMQEIIAEELQRIN</sequence>
<protein>
    <submittedName>
        <fullName evidence="2">DUF2059 domain-containing protein</fullName>
    </submittedName>
</protein>
<comment type="caution">
    <text evidence="2">The sequence shown here is derived from an EMBL/GenBank/DDBJ whole genome shotgun (WGS) entry which is preliminary data.</text>
</comment>